<evidence type="ECO:0000259" key="5">
    <source>
        <dbReference type="Pfam" id="PF05598"/>
    </source>
</evidence>
<dbReference type="PANTHER" id="PTHR35604:SF2">
    <property type="entry name" value="TRANSPOSASE INSH FOR INSERTION SEQUENCE ELEMENT IS5A-RELATED"/>
    <property type="match status" value="1"/>
</dbReference>
<dbReference type="Pfam" id="PF01609">
    <property type="entry name" value="DDE_Tnp_1"/>
    <property type="match status" value="1"/>
</dbReference>
<feature type="non-terminal residue" evidence="6">
    <location>
        <position position="1"/>
    </location>
</feature>
<name>A0A8J2PIS9_9HEXA</name>
<proteinExistence type="predicted"/>
<evidence type="ECO:0000313" key="6">
    <source>
        <dbReference type="EMBL" id="CAG7817120.1"/>
    </source>
</evidence>
<evidence type="ECO:0000256" key="3">
    <source>
        <dbReference type="ARBA" id="ARBA00023172"/>
    </source>
</evidence>
<dbReference type="AlphaFoldDB" id="A0A8J2PIS9"/>
<dbReference type="EMBL" id="CAJVCH010386352">
    <property type="protein sequence ID" value="CAG7817120.1"/>
    <property type="molecule type" value="Genomic_DNA"/>
</dbReference>
<evidence type="ECO:0000313" key="7">
    <source>
        <dbReference type="Proteomes" id="UP000708208"/>
    </source>
</evidence>
<comment type="function">
    <text evidence="1">Involved in the transposition of the insertion sequence IS5.</text>
</comment>
<organism evidence="6 7">
    <name type="scientific">Allacma fusca</name>
    <dbReference type="NCBI Taxonomy" id="39272"/>
    <lineage>
        <taxon>Eukaryota</taxon>
        <taxon>Metazoa</taxon>
        <taxon>Ecdysozoa</taxon>
        <taxon>Arthropoda</taxon>
        <taxon>Hexapoda</taxon>
        <taxon>Collembola</taxon>
        <taxon>Symphypleona</taxon>
        <taxon>Sminthuridae</taxon>
        <taxon>Allacma</taxon>
    </lineage>
</organism>
<keyword evidence="2" id="KW-0238">DNA-binding</keyword>
<dbReference type="GO" id="GO:0003677">
    <property type="term" value="F:DNA binding"/>
    <property type="evidence" value="ECO:0007669"/>
    <property type="project" value="UniProtKB-KW"/>
</dbReference>
<protein>
    <recommendedName>
        <fullName evidence="8">Transposase</fullName>
    </recommendedName>
</protein>
<dbReference type="InterPro" id="IPR002559">
    <property type="entry name" value="Transposase_11"/>
</dbReference>
<evidence type="ECO:0008006" key="8">
    <source>
        <dbReference type="Google" id="ProtNLM"/>
    </source>
</evidence>
<accession>A0A8J2PIS9</accession>
<gene>
    <name evidence="6" type="ORF">AFUS01_LOCUS27703</name>
</gene>
<dbReference type="NCBIfam" id="NF033581">
    <property type="entry name" value="transpos_IS5_4"/>
    <property type="match status" value="1"/>
</dbReference>
<dbReference type="InterPro" id="IPR047959">
    <property type="entry name" value="Transpos_IS5"/>
</dbReference>
<dbReference type="Pfam" id="PF05598">
    <property type="entry name" value="DUF772"/>
    <property type="match status" value="1"/>
</dbReference>
<comment type="caution">
    <text evidence="6">The sequence shown here is derived from an EMBL/GenBank/DDBJ whole genome shotgun (WGS) entry which is preliminary data.</text>
</comment>
<keyword evidence="3" id="KW-0233">DNA recombination</keyword>
<dbReference type="OrthoDB" id="10057853at2759"/>
<reference evidence="6" key="1">
    <citation type="submission" date="2021-06" db="EMBL/GenBank/DDBJ databases">
        <authorList>
            <person name="Hodson N. C."/>
            <person name="Mongue J. A."/>
            <person name="Jaron S. K."/>
        </authorList>
    </citation>
    <scope>NUCLEOTIDE SEQUENCE</scope>
</reference>
<dbReference type="InterPro" id="IPR008490">
    <property type="entry name" value="Transposase_InsH_N"/>
</dbReference>
<evidence type="ECO:0000259" key="4">
    <source>
        <dbReference type="Pfam" id="PF01609"/>
    </source>
</evidence>
<dbReference type="Proteomes" id="UP000708208">
    <property type="component" value="Unassembled WGS sequence"/>
</dbReference>
<dbReference type="GO" id="GO:0006313">
    <property type="term" value="P:DNA transposition"/>
    <property type="evidence" value="ECO:0007669"/>
    <property type="project" value="InterPro"/>
</dbReference>
<dbReference type="GO" id="GO:0004803">
    <property type="term" value="F:transposase activity"/>
    <property type="evidence" value="ECO:0007669"/>
    <property type="project" value="InterPro"/>
</dbReference>
<sequence>LIESHSPPKATGRPAFAVETMLRIHLLQQWFNLSDPAVEEALYDTPVFASFARLDAGISTMPDESTILRFRRLLETHQLGLQILALVNAILTDKNLLLRHGTVVDATLIAAPSSTKNASGERDPEMHQSKKGNQWHFGMKCHIGVDSNSGLVHTVVSTSGNEADISHAHRLLHGQESHALGDSGYQGVDKRAQAANSQVTWHIAMRKGLRKKLDLGTQLGLLKEKYEQTKASMRAKVEHPFRVIKQQFGFNKVRYRSIAKNDNKLQTMFALANLWLVRGKLKEVQA</sequence>
<evidence type="ECO:0000256" key="1">
    <source>
        <dbReference type="ARBA" id="ARBA00003544"/>
    </source>
</evidence>
<evidence type="ECO:0000256" key="2">
    <source>
        <dbReference type="ARBA" id="ARBA00023125"/>
    </source>
</evidence>
<keyword evidence="7" id="KW-1185">Reference proteome</keyword>
<feature type="domain" description="Transposase InsH N-terminal" evidence="5">
    <location>
        <begin position="5"/>
        <end position="72"/>
    </location>
</feature>
<feature type="domain" description="Transposase IS4-like" evidence="4">
    <location>
        <begin position="101"/>
        <end position="274"/>
    </location>
</feature>
<dbReference type="PANTHER" id="PTHR35604">
    <property type="entry name" value="TRANSPOSASE INSH FOR INSERTION SEQUENCE ELEMENT IS5A-RELATED"/>
    <property type="match status" value="1"/>
</dbReference>